<evidence type="ECO:0000256" key="6">
    <source>
        <dbReference type="SAM" id="Phobius"/>
    </source>
</evidence>
<dbReference type="STRING" id="399550.Smar_0145"/>
<feature type="domain" description="CstA N-terminal" evidence="7">
    <location>
        <begin position="34"/>
        <end position="571"/>
    </location>
</feature>
<dbReference type="Pfam" id="PF02554">
    <property type="entry name" value="CstA"/>
    <property type="match status" value="1"/>
</dbReference>
<feature type="transmembrane region" description="Helical" evidence="6">
    <location>
        <begin position="596"/>
        <end position="617"/>
    </location>
</feature>
<feature type="transmembrane region" description="Helical" evidence="6">
    <location>
        <begin position="349"/>
        <end position="371"/>
    </location>
</feature>
<reference evidence="8 9" key="2">
    <citation type="journal article" date="2009" name="Stand. Genomic Sci.">
        <title>Complete genome sequence of Staphylothermus marinus Stetter and Fiala 1986 type strain F1.</title>
        <authorList>
            <person name="Anderson I.J."/>
            <person name="Sun H."/>
            <person name="Lapidus A."/>
            <person name="Copeland A."/>
            <person name="Glavina Del Rio T."/>
            <person name="Tice H."/>
            <person name="Dalin E."/>
            <person name="Lucas S."/>
            <person name="Barry K."/>
            <person name="Land M."/>
            <person name="Richardson P."/>
            <person name="Huber H."/>
            <person name="Kyrpides N.C."/>
        </authorList>
    </citation>
    <scope>NUCLEOTIDE SEQUENCE [LARGE SCALE GENOMIC DNA]</scope>
    <source>
        <strain evidence="9">ATCC 43588 / DSM 3639 / JCM 9404 / F1</strain>
    </source>
</reference>
<dbReference type="PANTHER" id="PTHR30252:SF0">
    <property type="entry name" value="PEPTIDE TRANSPORTER CSTA"/>
    <property type="match status" value="1"/>
</dbReference>
<feature type="transmembrane region" description="Helical" evidence="6">
    <location>
        <begin position="70"/>
        <end position="90"/>
    </location>
</feature>
<evidence type="ECO:0000256" key="5">
    <source>
        <dbReference type="ARBA" id="ARBA00023136"/>
    </source>
</evidence>
<organism evidence="8 9">
    <name type="scientific">Staphylothermus marinus (strain ATCC 43588 / DSM 3639 / JCM 9404 / F1)</name>
    <dbReference type="NCBI Taxonomy" id="399550"/>
    <lineage>
        <taxon>Archaea</taxon>
        <taxon>Thermoproteota</taxon>
        <taxon>Thermoprotei</taxon>
        <taxon>Desulfurococcales</taxon>
        <taxon>Desulfurococcaceae</taxon>
        <taxon>Staphylothermus</taxon>
    </lineage>
</organism>
<dbReference type="HOGENOM" id="CLU_010531_4_1_2"/>
<accession>A3DKU8</accession>
<name>A3DKU8_STAMF</name>
<feature type="transmembrane region" description="Helical" evidence="6">
    <location>
        <begin position="169"/>
        <end position="187"/>
    </location>
</feature>
<reference evidence="9" key="1">
    <citation type="journal article" date="2009" name="BMC Genomics">
        <title>The complete genome sequence of Staphylothermus marinus reveals differences in sulfur metabolism among heterotrophic Crenarchaeota.</title>
        <authorList>
            <person name="Anderson I.J."/>
            <person name="Dharmarajan L."/>
            <person name="Rodriguez J."/>
            <person name="Hooper S."/>
            <person name="Porat I."/>
            <person name="Ulrich L.E."/>
            <person name="Elkins J.G."/>
            <person name="Mavromatis K."/>
            <person name="Sun H."/>
            <person name="Land M."/>
            <person name="Lapidus A."/>
            <person name="Lucas S."/>
            <person name="Barry K."/>
            <person name="Huber H."/>
            <person name="Zhulin I.B."/>
            <person name="Whitman W.B."/>
            <person name="Mukhopadhyay B."/>
            <person name="Woese C."/>
            <person name="Bristow J."/>
            <person name="Kyrpides N."/>
        </authorList>
    </citation>
    <scope>NUCLEOTIDE SEQUENCE [LARGE SCALE GENOMIC DNA]</scope>
    <source>
        <strain evidence="9">ATCC 43588 / DSM 3639 / JCM 9404 / F1</strain>
    </source>
</reference>
<keyword evidence="5 6" id="KW-0472">Membrane</keyword>
<dbReference type="GO" id="GO:0005886">
    <property type="term" value="C:plasma membrane"/>
    <property type="evidence" value="ECO:0007669"/>
    <property type="project" value="UniProtKB-SubCell"/>
</dbReference>
<dbReference type="Proteomes" id="UP000000254">
    <property type="component" value="Chromosome"/>
</dbReference>
<dbReference type="PANTHER" id="PTHR30252">
    <property type="entry name" value="INNER MEMBRANE PEPTIDE TRANSPORTER"/>
    <property type="match status" value="1"/>
</dbReference>
<evidence type="ECO:0000256" key="3">
    <source>
        <dbReference type="ARBA" id="ARBA00022692"/>
    </source>
</evidence>
<dbReference type="EMBL" id="CP000575">
    <property type="protein sequence ID" value="ABN69258.1"/>
    <property type="molecule type" value="Genomic_DNA"/>
</dbReference>
<dbReference type="eggNOG" id="arCOG04286">
    <property type="taxonomic scope" value="Archaea"/>
</dbReference>
<feature type="transmembrane region" description="Helical" evidence="6">
    <location>
        <begin position="557"/>
        <end position="576"/>
    </location>
</feature>
<dbReference type="OrthoDB" id="77715at2157"/>
<dbReference type="InterPro" id="IPR003706">
    <property type="entry name" value="CstA_N"/>
</dbReference>
<dbReference type="GO" id="GO:0009267">
    <property type="term" value="P:cellular response to starvation"/>
    <property type="evidence" value="ECO:0007669"/>
    <property type="project" value="InterPro"/>
</dbReference>
<evidence type="ECO:0000313" key="8">
    <source>
        <dbReference type="EMBL" id="ABN69258.1"/>
    </source>
</evidence>
<comment type="subcellular location">
    <subcellularLocation>
        <location evidence="1">Cell membrane</location>
        <topology evidence="1">Multi-pass membrane protein</topology>
    </subcellularLocation>
</comment>
<feature type="transmembrane region" description="Helical" evidence="6">
    <location>
        <begin position="528"/>
        <end position="545"/>
    </location>
</feature>
<proteinExistence type="predicted"/>
<feature type="transmembrane region" description="Helical" evidence="6">
    <location>
        <begin position="499"/>
        <end position="522"/>
    </location>
</feature>
<dbReference type="AlphaFoldDB" id="A3DKU8"/>
<keyword evidence="4 6" id="KW-1133">Transmembrane helix</keyword>
<feature type="transmembrane region" description="Helical" evidence="6">
    <location>
        <begin position="96"/>
        <end position="117"/>
    </location>
</feature>
<feature type="transmembrane region" description="Helical" evidence="6">
    <location>
        <begin position="225"/>
        <end position="248"/>
    </location>
</feature>
<protein>
    <submittedName>
        <fullName evidence="8">Carbon starvation protein CstA</fullName>
    </submittedName>
</protein>
<dbReference type="InterPro" id="IPR051605">
    <property type="entry name" value="CstA"/>
</dbReference>
<keyword evidence="3 6" id="KW-0812">Transmembrane</keyword>
<gene>
    <name evidence="8" type="ordered locus">Smar_0145</name>
</gene>
<evidence type="ECO:0000256" key="4">
    <source>
        <dbReference type="ARBA" id="ARBA00022989"/>
    </source>
</evidence>
<evidence type="ECO:0000256" key="2">
    <source>
        <dbReference type="ARBA" id="ARBA00022475"/>
    </source>
</evidence>
<evidence type="ECO:0000313" key="9">
    <source>
        <dbReference type="Proteomes" id="UP000000254"/>
    </source>
</evidence>
<dbReference type="KEGG" id="smr:Smar_0145"/>
<sequence>MVVLYVWCNRRGINYNRSNTICNILLYSWKISREKKIVQADPNRETPAKRLYDGVDYVPANKYVLYGHHFASIAGAGPIVGPAIALGWGWLPSILWVWFGNVFVGVVHDYLALMSSVRYDGRTIGWIAGRLMGRKATYVFNAYIWFSLLLVVAAFGYVISVLFAGVPGAGVSALLLLFFAVIIGFLMYKTKLSFTGATVIAWILIILAIYLGVISQLNNWIALDMYSWLIILLIYIIIAASLPVWVLLQPRDYMNAYILWVSLAIGGGALIWLLVKGQGLLEFPAYTSFSATVVGGQPSPFWPTVPLVIACGALSGFHSLVGSGTSSKQLANELHGLLVAYGGMETEGFLSTMVIGSMSAFGGAAFVDGIIGSWSKVSSMVNKIATHLGMSPISEPTRQNLQLLVNNFIHNPSVFGKFYAGLANAVKWSVIPRSYAYATNAAFGLDLTVMTIFGTLWITGFALTSLDTATRLGRYAWQELMEPLKEGARSLYKVLANKWVASAIIALLGILLAWGGSFLLLWPAFAGMNQLLSSLALMTVSVWVAKIQKSSITGKALVVAPAIFMWITVTTALLWFEAAVIPSWVSQGGVKATTGITVGIITAIGVALNIYLFILWLKTMKKKTIEEG</sequence>
<evidence type="ECO:0000259" key="7">
    <source>
        <dbReference type="Pfam" id="PF02554"/>
    </source>
</evidence>
<feature type="transmembrane region" description="Helical" evidence="6">
    <location>
        <begin position="255"/>
        <end position="275"/>
    </location>
</feature>
<evidence type="ECO:0000256" key="1">
    <source>
        <dbReference type="ARBA" id="ARBA00004651"/>
    </source>
</evidence>
<keyword evidence="9" id="KW-1185">Reference proteome</keyword>
<feature type="transmembrane region" description="Helical" evidence="6">
    <location>
        <begin position="138"/>
        <end position="163"/>
    </location>
</feature>
<keyword evidence="2" id="KW-1003">Cell membrane</keyword>
<feature type="transmembrane region" description="Helical" evidence="6">
    <location>
        <begin position="194"/>
        <end position="213"/>
    </location>
</feature>